<protein>
    <submittedName>
        <fullName evidence="1">Uncharacterized protein</fullName>
    </submittedName>
</protein>
<organism evidence="1">
    <name type="scientific">Paenibacillus polymyxa</name>
    <name type="common">Bacillus polymyxa</name>
    <dbReference type="NCBI Taxonomy" id="1406"/>
    <lineage>
        <taxon>Bacteria</taxon>
        <taxon>Bacillati</taxon>
        <taxon>Bacillota</taxon>
        <taxon>Bacilli</taxon>
        <taxon>Bacillales</taxon>
        <taxon>Paenibacillaceae</taxon>
        <taxon>Paenibacillus</taxon>
    </lineage>
</organism>
<reference evidence="1" key="1">
    <citation type="submission" date="2022-11" db="EMBL/GenBank/DDBJ databases">
        <authorList>
            <person name="Vasilchenko N.G."/>
            <person name="Prazdnova E.V."/>
            <person name="Gorovtsov A.V."/>
            <person name="Chistyakov V.A."/>
            <person name="Pak M.L."/>
        </authorList>
    </citation>
    <scope>NUCLEOTIDE SEQUENCE</scope>
    <source>
        <strain evidence="1">R 4.5</strain>
    </source>
</reference>
<name>A0AAE9PVQ6_PAEPO</name>
<gene>
    <name evidence="1" type="ORF">MF626_05515</name>
</gene>
<dbReference type="AlphaFoldDB" id="A0AAE9PVQ6"/>
<sequence>MSKIKVINDYIELIKRTVKPNGGKSYEMLDIKKGSIDKFINLFISNKWWKAKERYMYLLKKIMTGQGSFYMSWNQQQRLS</sequence>
<evidence type="ECO:0000313" key="1">
    <source>
        <dbReference type="EMBL" id="UZP76458.1"/>
    </source>
</evidence>
<dbReference type="EMBL" id="CP097770">
    <property type="protein sequence ID" value="UZP76458.1"/>
    <property type="molecule type" value="Genomic_DNA"/>
</dbReference>
<accession>A0AAE9PVQ6</accession>
<proteinExistence type="predicted"/>